<accession>A0A0F5YGQ0</accession>
<name>A0A0F5YGQ0_9CYAN</name>
<dbReference type="Proteomes" id="UP000033607">
    <property type="component" value="Unassembled WGS sequence"/>
</dbReference>
<comment type="caution">
    <text evidence="1">The sequence shown here is derived from an EMBL/GenBank/DDBJ whole genome shotgun (WGS) entry which is preliminary data.</text>
</comment>
<evidence type="ECO:0008006" key="3">
    <source>
        <dbReference type="Google" id="ProtNLM"/>
    </source>
</evidence>
<evidence type="ECO:0000313" key="2">
    <source>
        <dbReference type="Proteomes" id="UP000033607"/>
    </source>
</evidence>
<gene>
    <name evidence="1" type="ORF">WN50_10935</name>
</gene>
<proteinExistence type="predicted"/>
<sequence length="399" mass="45509">MNQNLLKRAINPDQVFEKLLQIALNQGANANHLAFLDRGIENSPYRDEIDRYSTYLKQKSMMFRPYPKLGQIPDIDPDALDFLHEDIKEACVCIGRWNQGQLQTLWAGKNHLEKAQFWSSTKIIPALNVLSQVNSKFPGSAVENWRIQNPEDELQSASFEAIVEDIVSYEKQIDSSNALSAMLKRFETREKLEKWLQTITGNYDLEFRGNYGEDPWIMNPELVDSQNKEVLLRAVSDEATGENLVSAYDLTRIISMIGWHYHLESDAQFPHVNWKSLQPIIKGLGKDTARFVDVALEMLGLENKIRFPVILSKLGHGPSSKRQTIETTYMALVQFVDPLPKLTGNSAKLRSVAMTLRGVIPIQDMENFDDESIRLDARMAAEVTEILRRVITEELDEVA</sequence>
<dbReference type="RefSeq" id="WP_046278576.1">
    <property type="nucleotide sequence ID" value="NZ_LATL02000167.1"/>
</dbReference>
<dbReference type="EMBL" id="LATL02000167">
    <property type="protein sequence ID" value="KKD38064.1"/>
    <property type="molecule type" value="Genomic_DNA"/>
</dbReference>
<protein>
    <recommendedName>
        <fullName evidence="3">Peptidoglycan-binding protein</fullName>
    </recommendedName>
</protein>
<dbReference type="OrthoDB" id="440269at2"/>
<organism evidence="1 2">
    <name type="scientific">Limnoraphis robusta CS-951</name>
    <dbReference type="NCBI Taxonomy" id="1637645"/>
    <lineage>
        <taxon>Bacteria</taxon>
        <taxon>Bacillati</taxon>
        <taxon>Cyanobacteriota</taxon>
        <taxon>Cyanophyceae</taxon>
        <taxon>Oscillatoriophycideae</taxon>
        <taxon>Oscillatoriales</taxon>
        <taxon>Sirenicapillariaceae</taxon>
        <taxon>Limnoraphis</taxon>
    </lineage>
</organism>
<reference evidence="1 2" key="1">
    <citation type="submission" date="2015-06" db="EMBL/GenBank/DDBJ databases">
        <title>Draft genome assembly of filamentous brackish cyanobacterium Limnoraphis robusta strain CS-951.</title>
        <authorList>
            <person name="Willis A."/>
            <person name="Parks M."/>
            <person name="Burford M.A."/>
        </authorList>
    </citation>
    <scope>NUCLEOTIDE SEQUENCE [LARGE SCALE GENOMIC DNA]</scope>
    <source>
        <strain evidence="1 2">CS-951</strain>
    </source>
</reference>
<evidence type="ECO:0000313" key="1">
    <source>
        <dbReference type="EMBL" id="KKD38064.1"/>
    </source>
</evidence>
<dbReference type="PATRIC" id="fig|1637645.4.peg.3315"/>
<dbReference type="AlphaFoldDB" id="A0A0F5YGQ0"/>